<protein>
    <submittedName>
        <fullName evidence="2">Redoxin domain protein</fullName>
    </submittedName>
</protein>
<dbReference type="eggNOG" id="COG1225">
    <property type="taxonomic scope" value="Bacteria"/>
</dbReference>
<dbReference type="InParanoid" id="A0LLC5"/>
<evidence type="ECO:0000259" key="1">
    <source>
        <dbReference type="PROSITE" id="PS51352"/>
    </source>
</evidence>
<evidence type="ECO:0000313" key="3">
    <source>
        <dbReference type="Proteomes" id="UP000001784"/>
    </source>
</evidence>
<dbReference type="Pfam" id="PF00578">
    <property type="entry name" value="AhpC-TSA"/>
    <property type="match status" value="1"/>
</dbReference>
<dbReference type="InterPro" id="IPR013766">
    <property type="entry name" value="Thioredoxin_domain"/>
</dbReference>
<reference evidence="2 3" key="1">
    <citation type="submission" date="2006-10" db="EMBL/GenBank/DDBJ databases">
        <title>Complete sequence of Syntrophobacter fumaroxidans MPOB.</title>
        <authorList>
            <consortium name="US DOE Joint Genome Institute"/>
            <person name="Copeland A."/>
            <person name="Lucas S."/>
            <person name="Lapidus A."/>
            <person name="Barry K."/>
            <person name="Detter J.C."/>
            <person name="Glavina del Rio T."/>
            <person name="Hammon N."/>
            <person name="Israni S."/>
            <person name="Pitluck S."/>
            <person name="Goltsman E.G."/>
            <person name="Martinez M."/>
            <person name="Schmutz J."/>
            <person name="Larimer F."/>
            <person name="Land M."/>
            <person name="Hauser L."/>
            <person name="Kyrpides N."/>
            <person name="Kim E."/>
            <person name="Boone D.R."/>
            <person name="Brockman F."/>
            <person name="Culley D."/>
            <person name="Ferry J."/>
            <person name="Gunsalus R."/>
            <person name="McInerney M.J."/>
            <person name="Morrison M."/>
            <person name="Plugge C."/>
            <person name="Rohlin L."/>
            <person name="Scholten J."/>
            <person name="Sieber J."/>
            <person name="Stams A.J.M."/>
            <person name="Worm P."/>
            <person name="Henstra A.M."/>
            <person name="Richardson P."/>
        </authorList>
    </citation>
    <scope>NUCLEOTIDE SEQUENCE [LARGE SCALE GENOMIC DNA]</scope>
    <source>
        <strain evidence="3">DSM 10017 / MPOB</strain>
    </source>
</reference>
<dbReference type="SUPFAM" id="SSF52833">
    <property type="entry name" value="Thioredoxin-like"/>
    <property type="match status" value="1"/>
</dbReference>
<dbReference type="HOGENOM" id="CLU_093417_0_0_7"/>
<dbReference type="InterPro" id="IPR036249">
    <property type="entry name" value="Thioredoxin-like_sf"/>
</dbReference>
<dbReference type="STRING" id="335543.Sfum_2549"/>
<dbReference type="KEGG" id="sfu:Sfum_2549"/>
<accession>A0LLC5</accession>
<dbReference type="InterPro" id="IPR000866">
    <property type="entry name" value="AhpC/TSA"/>
</dbReference>
<dbReference type="PROSITE" id="PS51352">
    <property type="entry name" value="THIOREDOXIN_2"/>
    <property type="match status" value="1"/>
</dbReference>
<gene>
    <name evidence="2" type="ordered locus">Sfum_2549</name>
</gene>
<dbReference type="Proteomes" id="UP000001784">
    <property type="component" value="Chromosome"/>
</dbReference>
<keyword evidence="3" id="KW-1185">Reference proteome</keyword>
<feature type="domain" description="Thioredoxin" evidence="1">
    <location>
        <begin position="1"/>
        <end position="144"/>
    </location>
</feature>
<dbReference type="Gene3D" id="3.40.30.10">
    <property type="entry name" value="Glutaredoxin"/>
    <property type="match status" value="1"/>
</dbReference>
<dbReference type="GO" id="GO:0016491">
    <property type="term" value="F:oxidoreductase activity"/>
    <property type="evidence" value="ECO:0007669"/>
    <property type="project" value="InterPro"/>
</dbReference>
<name>A0LLC5_SYNFM</name>
<sequence>MEEVQYLGLKEKVSFKIPETRAEVVIVEIFSMYCPFCQKEAPAVNQLYQIIANRADLKDKVKIIGIGAGNSQFEVNAFRDLYRIAFPLFPDTDFSVHKLLGEVRTPYFIVIRIKPDKTHSVIYSQVGAIGDPGQFLEKILSKPAPGKGV</sequence>
<evidence type="ECO:0000313" key="2">
    <source>
        <dbReference type="EMBL" id="ABK18227.1"/>
    </source>
</evidence>
<dbReference type="EMBL" id="CP000478">
    <property type="protein sequence ID" value="ABK18227.1"/>
    <property type="molecule type" value="Genomic_DNA"/>
</dbReference>
<organism evidence="2 3">
    <name type="scientific">Syntrophobacter fumaroxidans (strain DSM 10017 / MPOB)</name>
    <dbReference type="NCBI Taxonomy" id="335543"/>
    <lineage>
        <taxon>Bacteria</taxon>
        <taxon>Pseudomonadati</taxon>
        <taxon>Thermodesulfobacteriota</taxon>
        <taxon>Syntrophobacteria</taxon>
        <taxon>Syntrophobacterales</taxon>
        <taxon>Syntrophobacteraceae</taxon>
        <taxon>Syntrophobacter</taxon>
    </lineage>
</organism>
<dbReference type="GO" id="GO:0016209">
    <property type="term" value="F:antioxidant activity"/>
    <property type="evidence" value="ECO:0007669"/>
    <property type="project" value="InterPro"/>
</dbReference>
<dbReference type="AlphaFoldDB" id="A0LLC5"/>
<dbReference type="CDD" id="cd02966">
    <property type="entry name" value="TlpA_like_family"/>
    <property type="match status" value="1"/>
</dbReference>
<proteinExistence type="predicted"/>